<proteinExistence type="predicted"/>
<sequence>MSLDKLRQTLLEKMKSSIPVQSVWVEVTEVDWEEKTMTAVGLEDDLEYYDILLGLDNISIKPKVGSACIVGMIDNNGTTPFLLQADEVEDYNIKVSGCELDIQEGFLLRKENETLKKLMVDLISEIRKMKFTTNTGSTIKLINEPELLSIENRFKDFLK</sequence>
<name>A0ABY3NBK9_ELIMR</name>
<dbReference type="Proteomes" id="UP000324513">
    <property type="component" value="Unassembled WGS sequence"/>
</dbReference>
<gene>
    <name evidence="1" type="ORF">LX74_03978</name>
</gene>
<evidence type="ECO:0000313" key="2">
    <source>
        <dbReference type="Proteomes" id="UP000324513"/>
    </source>
</evidence>
<accession>A0ABY3NBK9</accession>
<keyword evidence="2" id="KW-1185">Reference proteome</keyword>
<evidence type="ECO:0000313" key="1">
    <source>
        <dbReference type="EMBL" id="TYO84554.1"/>
    </source>
</evidence>
<dbReference type="EMBL" id="VNHK01000021">
    <property type="protein sequence ID" value="TYO84554.1"/>
    <property type="molecule type" value="Genomic_DNA"/>
</dbReference>
<organism evidence="1 2">
    <name type="scientific">Elizabethkingia miricola</name>
    <name type="common">Chryseobacterium miricola</name>
    <dbReference type="NCBI Taxonomy" id="172045"/>
    <lineage>
        <taxon>Bacteria</taxon>
        <taxon>Pseudomonadati</taxon>
        <taxon>Bacteroidota</taxon>
        <taxon>Flavobacteriia</taxon>
        <taxon>Flavobacteriales</taxon>
        <taxon>Weeksellaceae</taxon>
        <taxon>Elizabethkingia</taxon>
    </lineage>
</organism>
<comment type="caution">
    <text evidence="1">The sequence shown here is derived from an EMBL/GenBank/DDBJ whole genome shotgun (WGS) entry which is preliminary data.</text>
</comment>
<protein>
    <submittedName>
        <fullName evidence="1">Uncharacterized protein</fullName>
    </submittedName>
</protein>
<reference evidence="1 2" key="1">
    <citation type="submission" date="2019-07" db="EMBL/GenBank/DDBJ databases">
        <title>Genomic Encyclopedia of Archaeal and Bacterial Type Strains, Phase II (KMG-II): from individual species to whole genera.</title>
        <authorList>
            <person name="Goeker M."/>
        </authorList>
    </citation>
    <scope>NUCLEOTIDE SEQUENCE [LARGE SCALE GENOMIC DNA]</scope>
    <source>
        <strain evidence="1 2">DSM 14571</strain>
    </source>
</reference>